<reference evidence="1 3" key="2">
    <citation type="journal article" date="2018" name="Plant J.">
        <title>The Physcomitrella patens chromosome-scale assembly reveals moss genome structure and evolution.</title>
        <authorList>
            <person name="Lang D."/>
            <person name="Ullrich K.K."/>
            <person name="Murat F."/>
            <person name="Fuchs J."/>
            <person name="Jenkins J."/>
            <person name="Haas F.B."/>
            <person name="Piednoel M."/>
            <person name="Gundlach H."/>
            <person name="Van Bel M."/>
            <person name="Meyberg R."/>
            <person name="Vives C."/>
            <person name="Morata J."/>
            <person name="Symeonidi A."/>
            <person name="Hiss M."/>
            <person name="Muchero W."/>
            <person name="Kamisugi Y."/>
            <person name="Saleh O."/>
            <person name="Blanc G."/>
            <person name="Decker E.L."/>
            <person name="van Gessel N."/>
            <person name="Grimwood J."/>
            <person name="Hayes R.D."/>
            <person name="Graham S.W."/>
            <person name="Gunter L.E."/>
            <person name="McDaniel S.F."/>
            <person name="Hoernstein S.N.W."/>
            <person name="Larsson A."/>
            <person name="Li F.W."/>
            <person name="Perroud P.F."/>
            <person name="Phillips J."/>
            <person name="Ranjan P."/>
            <person name="Rokshar D.S."/>
            <person name="Rothfels C.J."/>
            <person name="Schneider L."/>
            <person name="Shu S."/>
            <person name="Stevenson D.W."/>
            <person name="Thummler F."/>
            <person name="Tillich M."/>
            <person name="Villarreal Aguilar J.C."/>
            <person name="Widiez T."/>
            <person name="Wong G.K."/>
            <person name="Wymore A."/>
            <person name="Zhang Y."/>
            <person name="Zimmer A.D."/>
            <person name="Quatrano R.S."/>
            <person name="Mayer K.F.X."/>
            <person name="Goodstein D."/>
            <person name="Casacuberta J.M."/>
            <person name="Vandepoele K."/>
            <person name="Reski R."/>
            <person name="Cuming A.C."/>
            <person name="Tuskan G.A."/>
            <person name="Maumus F."/>
            <person name="Salse J."/>
            <person name="Schmutz J."/>
            <person name="Rensing S.A."/>
        </authorList>
    </citation>
    <scope>NUCLEOTIDE SEQUENCE [LARGE SCALE GENOMIC DNA]</scope>
    <source>
        <strain evidence="2 3">cv. Gransden 2004</strain>
    </source>
</reference>
<protein>
    <submittedName>
        <fullName evidence="1 2">Uncharacterized protein</fullName>
    </submittedName>
</protein>
<dbReference type="EMBL" id="ABEU02000020">
    <property type="protein sequence ID" value="PNR33166.1"/>
    <property type="molecule type" value="Genomic_DNA"/>
</dbReference>
<accession>A0A2K1IV71</accession>
<dbReference type="Proteomes" id="UP000006727">
    <property type="component" value="Chromosome 20"/>
</dbReference>
<evidence type="ECO:0000313" key="3">
    <source>
        <dbReference type="Proteomes" id="UP000006727"/>
    </source>
</evidence>
<proteinExistence type="predicted"/>
<sequence>MREEVAKERELWMESKGVDKGTLRKISALKKWNNVEVRPPMMKFLEEVEVWFDATDIKGARRVKILPTLLESNALEWYLSEKNKTLNGMERS</sequence>
<dbReference type="EnsemblPlants" id="Pp3c20_14180V3.1">
    <property type="protein sequence ID" value="PAC:32946617.CDS.1"/>
    <property type="gene ID" value="Pp3c20_14180"/>
</dbReference>
<reference evidence="2" key="3">
    <citation type="submission" date="2020-12" db="UniProtKB">
        <authorList>
            <consortium name="EnsemblPlants"/>
        </authorList>
    </citation>
    <scope>IDENTIFICATION</scope>
</reference>
<name>A0A2K1IV71_PHYPA</name>
<evidence type="ECO:0000313" key="2">
    <source>
        <dbReference type="EnsemblPlants" id="PAC:32946617.CDS.1"/>
    </source>
</evidence>
<evidence type="ECO:0000313" key="1">
    <source>
        <dbReference type="EMBL" id="PNR33166.1"/>
    </source>
</evidence>
<dbReference type="AlphaFoldDB" id="A0A2K1IV71"/>
<dbReference type="InParanoid" id="A0A2K1IV71"/>
<keyword evidence="3" id="KW-1185">Reference proteome</keyword>
<gene>
    <name evidence="1" type="ORF">PHYPA_025109</name>
</gene>
<dbReference type="Gramene" id="Pp3c20_14180V3.1">
    <property type="protein sequence ID" value="PAC:32946617.CDS.1"/>
    <property type="gene ID" value="Pp3c20_14180"/>
</dbReference>
<reference evidence="1 3" key="1">
    <citation type="journal article" date="2008" name="Science">
        <title>The Physcomitrella genome reveals evolutionary insights into the conquest of land by plants.</title>
        <authorList>
            <person name="Rensing S."/>
            <person name="Lang D."/>
            <person name="Zimmer A."/>
            <person name="Terry A."/>
            <person name="Salamov A."/>
            <person name="Shapiro H."/>
            <person name="Nishiyama T."/>
            <person name="Perroud P.-F."/>
            <person name="Lindquist E."/>
            <person name="Kamisugi Y."/>
            <person name="Tanahashi T."/>
            <person name="Sakakibara K."/>
            <person name="Fujita T."/>
            <person name="Oishi K."/>
            <person name="Shin-I T."/>
            <person name="Kuroki Y."/>
            <person name="Toyoda A."/>
            <person name="Suzuki Y."/>
            <person name="Hashimoto A."/>
            <person name="Yamaguchi K."/>
            <person name="Sugano A."/>
            <person name="Kohara Y."/>
            <person name="Fujiyama A."/>
            <person name="Anterola A."/>
            <person name="Aoki S."/>
            <person name="Ashton N."/>
            <person name="Barbazuk W.B."/>
            <person name="Barker E."/>
            <person name="Bennetzen J."/>
            <person name="Bezanilla M."/>
            <person name="Blankenship R."/>
            <person name="Cho S.H."/>
            <person name="Dutcher S."/>
            <person name="Estelle M."/>
            <person name="Fawcett J.A."/>
            <person name="Gundlach H."/>
            <person name="Hanada K."/>
            <person name="Heyl A."/>
            <person name="Hicks K.A."/>
            <person name="Hugh J."/>
            <person name="Lohr M."/>
            <person name="Mayer K."/>
            <person name="Melkozernov A."/>
            <person name="Murata T."/>
            <person name="Nelson D."/>
            <person name="Pils B."/>
            <person name="Prigge M."/>
            <person name="Reiss B."/>
            <person name="Renner T."/>
            <person name="Rombauts S."/>
            <person name="Rushton P."/>
            <person name="Sanderfoot A."/>
            <person name="Schween G."/>
            <person name="Shiu S.-H."/>
            <person name="Stueber K."/>
            <person name="Theodoulou F.L."/>
            <person name="Tu H."/>
            <person name="Van de Peer Y."/>
            <person name="Verrier P.J."/>
            <person name="Waters E."/>
            <person name="Wood A."/>
            <person name="Yang L."/>
            <person name="Cove D."/>
            <person name="Cuming A."/>
            <person name="Hasebe M."/>
            <person name="Lucas S."/>
            <person name="Mishler D.B."/>
            <person name="Reski R."/>
            <person name="Grigoriev I."/>
            <person name="Quatrano R.S."/>
            <person name="Boore J.L."/>
        </authorList>
    </citation>
    <scope>NUCLEOTIDE SEQUENCE [LARGE SCALE GENOMIC DNA]</scope>
    <source>
        <strain evidence="2 3">cv. Gransden 2004</strain>
    </source>
</reference>
<organism evidence="1">
    <name type="scientific">Physcomitrium patens</name>
    <name type="common">Spreading-leaved earth moss</name>
    <name type="synonym">Physcomitrella patens</name>
    <dbReference type="NCBI Taxonomy" id="3218"/>
    <lineage>
        <taxon>Eukaryota</taxon>
        <taxon>Viridiplantae</taxon>
        <taxon>Streptophyta</taxon>
        <taxon>Embryophyta</taxon>
        <taxon>Bryophyta</taxon>
        <taxon>Bryophytina</taxon>
        <taxon>Bryopsida</taxon>
        <taxon>Funariidae</taxon>
        <taxon>Funariales</taxon>
        <taxon>Funariaceae</taxon>
        <taxon>Physcomitrium</taxon>
    </lineage>
</organism>